<keyword evidence="2" id="KW-1185">Reference proteome</keyword>
<name>B8IV38_METNO</name>
<protein>
    <submittedName>
        <fullName evidence="1">Uncharacterized protein</fullName>
    </submittedName>
</protein>
<dbReference type="KEGG" id="mno:Mnod_4220"/>
<dbReference type="Proteomes" id="UP000008207">
    <property type="component" value="Chromosome"/>
</dbReference>
<gene>
    <name evidence="1" type="ordered locus">Mnod_4220</name>
</gene>
<dbReference type="AlphaFoldDB" id="B8IV38"/>
<dbReference type="HOGENOM" id="CLU_2538707_0_0_5"/>
<reference evidence="1 2" key="1">
    <citation type="submission" date="2009-01" db="EMBL/GenBank/DDBJ databases">
        <title>Complete sequence of chromosome of Methylobacterium nodulans ORS 2060.</title>
        <authorList>
            <consortium name="US DOE Joint Genome Institute"/>
            <person name="Lucas S."/>
            <person name="Copeland A."/>
            <person name="Lapidus A."/>
            <person name="Glavina del Rio T."/>
            <person name="Dalin E."/>
            <person name="Tice H."/>
            <person name="Bruce D."/>
            <person name="Goodwin L."/>
            <person name="Pitluck S."/>
            <person name="Sims D."/>
            <person name="Brettin T."/>
            <person name="Detter J.C."/>
            <person name="Han C."/>
            <person name="Larimer F."/>
            <person name="Land M."/>
            <person name="Hauser L."/>
            <person name="Kyrpides N."/>
            <person name="Ivanova N."/>
            <person name="Marx C.J."/>
            <person name="Richardson P."/>
        </authorList>
    </citation>
    <scope>NUCLEOTIDE SEQUENCE [LARGE SCALE GENOMIC DNA]</scope>
    <source>
        <strain evidence="2">LMG 21967 / CNCM I-2342 / ORS 2060</strain>
    </source>
</reference>
<proteinExistence type="predicted"/>
<evidence type="ECO:0000313" key="1">
    <source>
        <dbReference type="EMBL" id="ACL59096.1"/>
    </source>
</evidence>
<dbReference type="RefSeq" id="WP_015930745.1">
    <property type="nucleotide sequence ID" value="NC_011894.1"/>
</dbReference>
<organism evidence="1 2">
    <name type="scientific">Methylobacterium nodulans (strain LMG 21967 / CNCM I-2342 / ORS 2060)</name>
    <dbReference type="NCBI Taxonomy" id="460265"/>
    <lineage>
        <taxon>Bacteria</taxon>
        <taxon>Pseudomonadati</taxon>
        <taxon>Pseudomonadota</taxon>
        <taxon>Alphaproteobacteria</taxon>
        <taxon>Hyphomicrobiales</taxon>
        <taxon>Methylobacteriaceae</taxon>
        <taxon>Methylobacterium</taxon>
    </lineage>
</organism>
<dbReference type="EMBL" id="CP001349">
    <property type="protein sequence ID" value="ACL59096.1"/>
    <property type="molecule type" value="Genomic_DNA"/>
</dbReference>
<dbReference type="STRING" id="460265.Mnod_4220"/>
<evidence type="ECO:0000313" key="2">
    <source>
        <dbReference type="Proteomes" id="UP000008207"/>
    </source>
</evidence>
<accession>B8IV38</accession>
<sequence>MHSPRTRRHSAQHDDHCVLTFDGINWRIAKMCGLDRIVLISLDGQNMTLFDLSAADLPVYCAMAAAWLEPDMAIDNAEVSHVG</sequence>